<dbReference type="Proteomes" id="UP000236370">
    <property type="component" value="Unassembled WGS sequence"/>
</dbReference>
<dbReference type="AlphaFoldDB" id="A0A2J8KCB9"/>
<proteinExistence type="predicted"/>
<gene>
    <name evidence="2" type="ORF">CK820_G0039751</name>
</gene>
<accession>A0A2J8KCB9</accession>
<evidence type="ECO:0000313" key="3">
    <source>
        <dbReference type="Proteomes" id="UP000236370"/>
    </source>
</evidence>
<protein>
    <submittedName>
        <fullName evidence="2">IL16 isoform 7</fullName>
    </submittedName>
</protein>
<reference evidence="2 3" key="1">
    <citation type="submission" date="2017-12" db="EMBL/GenBank/DDBJ databases">
        <title>High-resolution comparative analysis of great ape genomes.</title>
        <authorList>
            <person name="Pollen A."/>
            <person name="Hastie A."/>
            <person name="Hormozdiari F."/>
            <person name="Dougherty M."/>
            <person name="Liu R."/>
            <person name="Chaisson M."/>
            <person name="Hoppe E."/>
            <person name="Hill C."/>
            <person name="Pang A."/>
            <person name="Hillier L."/>
            <person name="Baker C."/>
            <person name="Armstrong J."/>
            <person name="Shendure J."/>
            <person name="Paten B."/>
            <person name="Wilson R."/>
            <person name="Chao H."/>
            <person name="Schneider V."/>
            <person name="Ventura M."/>
            <person name="Kronenberg Z."/>
            <person name="Murali S."/>
            <person name="Gordon D."/>
            <person name="Cantsilieris S."/>
            <person name="Munson K."/>
            <person name="Nelson B."/>
            <person name="Raja A."/>
            <person name="Underwood J."/>
            <person name="Diekhans M."/>
            <person name="Fiddes I."/>
            <person name="Haussler D."/>
            <person name="Eichler E."/>
        </authorList>
    </citation>
    <scope>NUCLEOTIDE SEQUENCE [LARGE SCALE GENOMIC DNA]</scope>
    <source>
        <strain evidence="2">Yerkes chimp pedigree #C0471</strain>
    </source>
</reference>
<dbReference type="EMBL" id="NBAG03000378">
    <property type="protein sequence ID" value="PNI32642.1"/>
    <property type="molecule type" value="Genomic_DNA"/>
</dbReference>
<sequence>SASAGCSGPGIGPQTKSSTEGEPGWRRASPAWKLEFRKKSHCMM</sequence>
<evidence type="ECO:0000313" key="2">
    <source>
        <dbReference type="EMBL" id="PNI32642.1"/>
    </source>
</evidence>
<name>A0A2J8KCB9_PANTR</name>
<organism evidence="2 3">
    <name type="scientific">Pan troglodytes</name>
    <name type="common">Chimpanzee</name>
    <dbReference type="NCBI Taxonomy" id="9598"/>
    <lineage>
        <taxon>Eukaryota</taxon>
        <taxon>Metazoa</taxon>
        <taxon>Chordata</taxon>
        <taxon>Craniata</taxon>
        <taxon>Vertebrata</taxon>
        <taxon>Euteleostomi</taxon>
        <taxon>Mammalia</taxon>
        <taxon>Eutheria</taxon>
        <taxon>Euarchontoglires</taxon>
        <taxon>Primates</taxon>
        <taxon>Haplorrhini</taxon>
        <taxon>Catarrhini</taxon>
        <taxon>Hominidae</taxon>
        <taxon>Pan</taxon>
    </lineage>
</organism>
<feature type="region of interest" description="Disordered" evidence="1">
    <location>
        <begin position="1"/>
        <end position="31"/>
    </location>
</feature>
<evidence type="ECO:0000256" key="1">
    <source>
        <dbReference type="SAM" id="MobiDB-lite"/>
    </source>
</evidence>
<comment type="caution">
    <text evidence="2">The sequence shown here is derived from an EMBL/GenBank/DDBJ whole genome shotgun (WGS) entry which is preliminary data.</text>
</comment>
<feature type="non-terminal residue" evidence="2">
    <location>
        <position position="1"/>
    </location>
</feature>